<accession>A0A9P7GBP0</accession>
<sequence length="611" mass="68084">MFSESLASSPAEYPPTFSPFTSTTPISPHSTLPMMPALSVSPGSSSTSSSHSSPRSEFFENQPDISGTFDMNFDTYALDAYLNRAFTNTMVDPYFDPTISSCSPTEPGSINDFSWLEGNDFYSSFGDEQFAFPQPNAFEDQGFTAADFGALTSTESVVDTSPRMSAHQTSPIDPIASSFYDASVVINPQGPLPAELNHYLGLFFSEFCTQIPIVHSATWSMDDKPLILVRAMQACGALFVKTSTAATFIEETLTSTRDTLIMEFAKISTDPREQNHLILTVVLLQTIGIFHHKADQRISSNVYHGMLVMMIRRTGLIPRVGAWTPPDLSDAQSIDSAWRDWANYETIKRVLFLSYLHDCCHCMYFSLSPSFQPSELDLCLPCDDALWAASDARTWYGVSQAPSPYGIGDSRISGFPMKRALAVLGETRLSTVSLSLNSFAHFILIHTILRNLYASHAENPAADSGMTRIGDETTPAQEHDNAFAIQYALHNWLQMWLNSPESMQLEESREEPPFTRNALPFYWLAQVSLLAIQDGSAMFGGQSPDAKADGRFRLMKEWLDHIRTFLRSGNQIPTHLWDELMKIRSQMSVDDVQENDDHPNGLLAFFSNITY</sequence>
<comment type="caution">
    <text evidence="9">The sequence shown here is derived from an EMBL/GenBank/DDBJ whole genome shotgun (WGS) entry which is preliminary data.</text>
</comment>
<feature type="region of interest" description="Disordered" evidence="7">
    <location>
        <begin position="1"/>
        <end position="61"/>
    </location>
</feature>
<keyword evidence="3" id="KW-0677">Repeat</keyword>
<dbReference type="Proteomes" id="UP000775547">
    <property type="component" value="Unassembled WGS sequence"/>
</dbReference>
<reference evidence="9" key="2">
    <citation type="submission" date="2021-10" db="EMBL/GenBank/DDBJ databases">
        <title>Phylogenomics reveals ancestral predisposition of the termite-cultivated fungus Termitomyces towards a domesticated lifestyle.</title>
        <authorList>
            <person name="Auxier B."/>
            <person name="Grum-Grzhimaylo A."/>
            <person name="Cardenas M.E."/>
            <person name="Lodge J.D."/>
            <person name="Laessoe T."/>
            <person name="Pedersen O."/>
            <person name="Smith M.E."/>
            <person name="Kuyper T.W."/>
            <person name="Franco-Molano E.A."/>
            <person name="Baroni T.J."/>
            <person name="Aanen D.K."/>
        </authorList>
    </citation>
    <scope>NUCLEOTIDE SEQUENCE</scope>
    <source>
        <strain evidence="9">AP01</strain>
        <tissue evidence="9">Mycelium</tissue>
    </source>
</reference>
<reference evidence="9" key="1">
    <citation type="submission" date="2020-07" db="EMBL/GenBank/DDBJ databases">
        <authorList>
            <person name="Nieuwenhuis M."/>
            <person name="Van De Peppel L.J.J."/>
        </authorList>
    </citation>
    <scope>NUCLEOTIDE SEQUENCE</scope>
    <source>
        <strain evidence="9">AP01</strain>
        <tissue evidence="9">Mycelium</tissue>
    </source>
</reference>
<dbReference type="PANTHER" id="PTHR40626">
    <property type="entry name" value="MIP31509P"/>
    <property type="match status" value="1"/>
</dbReference>
<organism evidence="9 10">
    <name type="scientific">Asterophora parasitica</name>
    <dbReference type="NCBI Taxonomy" id="117018"/>
    <lineage>
        <taxon>Eukaryota</taxon>
        <taxon>Fungi</taxon>
        <taxon>Dikarya</taxon>
        <taxon>Basidiomycota</taxon>
        <taxon>Agaricomycotina</taxon>
        <taxon>Agaricomycetes</taxon>
        <taxon>Agaricomycetidae</taxon>
        <taxon>Agaricales</taxon>
        <taxon>Tricholomatineae</taxon>
        <taxon>Lyophyllaceae</taxon>
        <taxon>Asterophora</taxon>
    </lineage>
</organism>
<evidence type="ECO:0000313" key="9">
    <source>
        <dbReference type="EMBL" id="KAG5644335.1"/>
    </source>
</evidence>
<dbReference type="CDD" id="cd12148">
    <property type="entry name" value="fungal_TF_MHR"/>
    <property type="match status" value="1"/>
</dbReference>
<dbReference type="GO" id="GO:0008270">
    <property type="term" value="F:zinc ion binding"/>
    <property type="evidence" value="ECO:0007669"/>
    <property type="project" value="UniProtKB-KW"/>
</dbReference>
<dbReference type="GO" id="GO:0006351">
    <property type="term" value="P:DNA-templated transcription"/>
    <property type="evidence" value="ECO:0007669"/>
    <property type="project" value="InterPro"/>
</dbReference>
<dbReference type="AlphaFoldDB" id="A0A9P7GBP0"/>
<dbReference type="GO" id="GO:0000981">
    <property type="term" value="F:DNA-binding transcription factor activity, RNA polymerase II-specific"/>
    <property type="evidence" value="ECO:0007669"/>
    <property type="project" value="InterPro"/>
</dbReference>
<dbReference type="PANTHER" id="PTHR40626:SF11">
    <property type="entry name" value="ZINC FINGER PROTEIN YPR022C"/>
    <property type="match status" value="1"/>
</dbReference>
<evidence type="ECO:0000256" key="3">
    <source>
        <dbReference type="ARBA" id="ARBA00022737"/>
    </source>
</evidence>
<evidence type="ECO:0000256" key="5">
    <source>
        <dbReference type="ARBA" id="ARBA00022833"/>
    </source>
</evidence>
<dbReference type="GO" id="GO:0005634">
    <property type="term" value="C:nucleus"/>
    <property type="evidence" value="ECO:0007669"/>
    <property type="project" value="UniProtKB-SubCell"/>
</dbReference>
<feature type="compositionally biased region" description="Low complexity" evidence="7">
    <location>
        <begin position="18"/>
        <end position="31"/>
    </location>
</feature>
<dbReference type="GO" id="GO:0000978">
    <property type="term" value="F:RNA polymerase II cis-regulatory region sequence-specific DNA binding"/>
    <property type="evidence" value="ECO:0007669"/>
    <property type="project" value="InterPro"/>
</dbReference>
<comment type="subcellular location">
    <subcellularLocation>
        <location evidence="1">Nucleus</location>
    </subcellularLocation>
</comment>
<gene>
    <name evidence="9" type="ORF">DXG03_008694</name>
</gene>
<keyword evidence="2" id="KW-0479">Metal-binding</keyword>
<feature type="domain" description="Xylanolytic transcriptional activator regulatory" evidence="8">
    <location>
        <begin position="200"/>
        <end position="417"/>
    </location>
</feature>
<dbReference type="InterPro" id="IPR007219">
    <property type="entry name" value="XnlR_reg_dom"/>
</dbReference>
<dbReference type="GO" id="GO:0000785">
    <property type="term" value="C:chromatin"/>
    <property type="evidence" value="ECO:0007669"/>
    <property type="project" value="TreeGrafter"/>
</dbReference>
<name>A0A9P7GBP0_9AGAR</name>
<dbReference type="EMBL" id="JABCKV010000074">
    <property type="protein sequence ID" value="KAG5644335.1"/>
    <property type="molecule type" value="Genomic_DNA"/>
</dbReference>
<evidence type="ECO:0000256" key="2">
    <source>
        <dbReference type="ARBA" id="ARBA00022723"/>
    </source>
</evidence>
<evidence type="ECO:0000313" key="10">
    <source>
        <dbReference type="Proteomes" id="UP000775547"/>
    </source>
</evidence>
<dbReference type="OrthoDB" id="1405595at2759"/>
<protein>
    <recommendedName>
        <fullName evidence="8">Xylanolytic transcriptional activator regulatory domain-containing protein</fullName>
    </recommendedName>
</protein>
<keyword evidence="5" id="KW-0862">Zinc</keyword>
<evidence type="ECO:0000256" key="6">
    <source>
        <dbReference type="ARBA" id="ARBA00023242"/>
    </source>
</evidence>
<evidence type="ECO:0000256" key="7">
    <source>
        <dbReference type="SAM" id="MobiDB-lite"/>
    </source>
</evidence>
<keyword evidence="10" id="KW-1185">Reference proteome</keyword>
<keyword evidence="4" id="KW-0863">Zinc-finger</keyword>
<dbReference type="Pfam" id="PF04082">
    <property type="entry name" value="Fungal_trans"/>
    <property type="match status" value="1"/>
</dbReference>
<evidence type="ECO:0000256" key="1">
    <source>
        <dbReference type="ARBA" id="ARBA00004123"/>
    </source>
</evidence>
<proteinExistence type="predicted"/>
<evidence type="ECO:0000256" key="4">
    <source>
        <dbReference type="ARBA" id="ARBA00022771"/>
    </source>
</evidence>
<keyword evidence="6" id="KW-0539">Nucleus</keyword>
<feature type="compositionally biased region" description="Low complexity" evidence="7">
    <location>
        <begin position="39"/>
        <end position="56"/>
    </location>
</feature>
<evidence type="ECO:0000259" key="8">
    <source>
        <dbReference type="Pfam" id="PF04082"/>
    </source>
</evidence>
<dbReference type="InterPro" id="IPR051059">
    <property type="entry name" value="VerF-like"/>
</dbReference>